<accession>A0A9P6Q3N4</accession>
<dbReference type="PANTHER" id="PTHR44329:SF285">
    <property type="entry name" value="V-MOS MOLONEY MURINE SARCOMA VIRAL ONCO HOMOLOG"/>
    <property type="match status" value="1"/>
</dbReference>
<dbReference type="PROSITE" id="PS50011">
    <property type="entry name" value="PROTEIN_KINASE_DOM"/>
    <property type="match status" value="2"/>
</dbReference>
<dbReference type="PANTHER" id="PTHR44329">
    <property type="entry name" value="SERINE/THREONINE-PROTEIN KINASE TNNI3K-RELATED"/>
    <property type="match status" value="1"/>
</dbReference>
<evidence type="ECO:0000256" key="7">
    <source>
        <dbReference type="ARBA" id="ARBA00047899"/>
    </source>
</evidence>
<dbReference type="SUPFAM" id="SSF81901">
    <property type="entry name" value="HCP-like"/>
    <property type="match status" value="1"/>
</dbReference>
<name>A0A9P6Q3N4_9FUNG</name>
<reference evidence="12" key="1">
    <citation type="journal article" date="2020" name="Fungal Divers.">
        <title>Resolving the Mortierellaceae phylogeny through synthesis of multi-gene phylogenetics and phylogenomics.</title>
        <authorList>
            <person name="Vandepol N."/>
            <person name="Liber J."/>
            <person name="Desiro A."/>
            <person name="Na H."/>
            <person name="Kennedy M."/>
            <person name="Barry K."/>
            <person name="Grigoriev I.V."/>
            <person name="Miller A.N."/>
            <person name="O'Donnell K."/>
            <person name="Stajich J.E."/>
            <person name="Bonito G."/>
        </authorList>
    </citation>
    <scope>NUCLEOTIDE SEQUENCE</scope>
    <source>
        <strain evidence="12">BC1065</strain>
    </source>
</reference>
<dbReference type="SMART" id="SM00671">
    <property type="entry name" value="SEL1"/>
    <property type="match status" value="2"/>
</dbReference>
<keyword evidence="4 9" id="KW-0547">Nucleotide-binding</keyword>
<feature type="region of interest" description="Disordered" evidence="10">
    <location>
        <begin position="195"/>
        <end position="214"/>
    </location>
</feature>
<dbReference type="InterPro" id="IPR006597">
    <property type="entry name" value="Sel1-like"/>
</dbReference>
<evidence type="ECO:0000256" key="5">
    <source>
        <dbReference type="ARBA" id="ARBA00022777"/>
    </source>
</evidence>
<dbReference type="PRINTS" id="PR00109">
    <property type="entry name" value="TYRKINASE"/>
</dbReference>
<evidence type="ECO:0000256" key="8">
    <source>
        <dbReference type="ARBA" id="ARBA00048679"/>
    </source>
</evidence>
<evidence type="ECO:0000256" key="3">
    <source>
        <dbReference type="ARBA" id="ARBA00022679"/>
    </source>
</evidence>
<evidence type="ECO:0000256" key="4">
    <source>
        <dbReference type="ARBA" id="ARBA00022741"/>
    </source>
</evidence>
<keyword evidence="13" id="KW-1185">Reference proteome</keyword>
<dbReference type="InterPro" id="IPR008271">
    <property type="entry name" value="Ser/Thr_kinase_AS"/>
</dbReference>
<dbReference type="InterPro" id="IPR017441">
    <property type="entry name" value="Protein_kinase_ATP_BS"/>
</dbReference>
<feature type="domain" description="Protein kinase" evidence="11">
    <location>
        <begin position="1"/>
        <end position="208"/>
    </location>
</feature>
<dbReference type="InterPro" id="IPR000719">
    <property type="entry name" value="Prot_kinase_dom"/>
</dbReference>
<comment type="catalytic activity">
    <reaction evidence="8">
        <text>L-seryl-[protein] + ATP = O-phospho-L-seryl-[protein] + ADP + H(+)</text>
        <dbReference type="Rhea" id="RHEA:17989"/>
        <dbReference type="Rhea" id="RHEA-COMP:9863"/>
        <dbReference type="Rhea" id="RHEA-COMP:11604"/>
        <dbReference type="ChEBI" id="CHEBI:15378"/>
        <dbReference type="ChEBI" id="CHEBI:29999"/>
        <dbReference type="ChEBI" id="CHEBI:30616"/>
        <dbReference type="ChEBI" id="CHEBI:83421"/>
        <dbReference type="ChEBI" id="CHEBI:456216"/>
        <dbReference type="EC" id="2.7.11.1"/>
    </reaction>
</comment>
<dbReference type="PROSITE" id="PS00107">
    <property type="entry name" value="PROTEIN_KINASE_ATP"/>
    <property type="match status" value="1"/>
</dbReference>
<dbReference type="InterPro" id="IPR011990">
    <property type="entry name" value="TPR-like_helical_dom_sf"/>
</dbReference>
<dbReference type="SMART" id="SM00220">
    <property type="entry name" value="S_TKc"/>
    <property type="match status" value="2"/>
</dbReference>
<dbReference type="EC" id="2.7.11.1" evidence="1"/>
<evidence type="ECO:0000256" key="10">
    <source>
        <dbReference type="SAM" id="MobiDB-lite"/>
    </source>
</evidence>
<dbReference type="GO" id="GO:0005524">
    <property type="term" value="F:ATP binding"/>
    <property type="evidence" value="ECO:0007669"/>
    <property type="project" value="UniProtKB-UniRule"/>
</dbReference>
<comment type="caution">
    <text evidence="12">The sequence shown here is derived from an EMBL/GenBank/DDBJ whole genome shotgun (WGS) entry which is preliminary data.</text>
</comment>
<proteinExistence type="predicted"/>
<evidence type="ECO:0000313" key="13">
    <source>
        <dbReference type="Proteomes" id="UP000807716"/>
    </source>
</evidence>
<evidence type="ECO:0000259" key="11">
    <source>
        <dbReference type="PROSITE" id="PS50011"/>
    </source>
</evidence>
<keyword evidence="3" id="KW-0808">Transferase</keyword>
<dbReference type="Gene3D" id="1.10.510.10">
    <property type="entry name" value="Transferase(Phosphotransferase) domain 1"/>
    <property type="match status" value="2"/>
</dbReference>
<dbReference type="EMBL" id="JAAAJB010000363">
    <property type="protein sequence ID" value="KAG0257413.1"/>
    <property type="molecule type" value="Genomic_DNA"/>
</dbReference>
<sequence length="799" mass="88960">MSRLRHSHIVLFHRQAIIKERLAFIMEYAENGSLQRVIRSKIVLDWPLKEKIAQGIVRGLAYIHSEGVIHRDLKSGNVLLTKHMEPKLCDFGLATVKDFSITKAGNETLKGSIRWMAPELFVGLPYYDANTDIYALGWIMWELAAYRTPPFWEQPEDVVVIGLVKDGERLPIPDDIPVDYQQWIQRCWHQSPSERPMASEMVVKDPEPEETNEGEVALDTFSASRAALGHSLGQAQQATPPSPSKPSVPSSFTTLPASAQVAGTTVSSPLSAALKDIELDEIHDYYEKAEMDNEHALFAMAEMLMTSTGAVQDDLEALVCFFRAARKGHAEAQFRIAQTYQAGHSIPKDVDRARHWLEQAVDHGHAQAKESLRAMLGQEQPAVSHTRTEDTSHVIRAGRPPAPHTPDATDSAAQVDPAGLVVGKIIGSGSFGTVYQGRWQTRRVAIKVVHVKHDAVNSRVVRREIALLERLQHRHIIQFYGTASYNDNLVLIMDYAEGGSLQSAIVRHMLDWPTRVRIAQEIARGLAYLHHEYIIHRDLKSANVLLTRHMEVKLVDFGLADIKLLANSTDSISYQIGSIRWMAPELLSARPRYSTKSDMYALGVVMWEMAANCTTPFPDQPDTYTIAALVRHGEREELPDDTPSDYGGWIERCWQQDSTGRPEASEMILYNEDEGGSFDSILDSYSVTAGTLTDFEIDLDDNDEPTAAAPRAAILPDVEFDLSDDDDDESIAASPLAPLPDVDSDLSDDQAIAASPRALLPDDTMSSSFTTSASQVKGSAKNKISRFGRLRRWLRNNLK</sequence>
<feature type="compositionally biased region" description="Polar residues" evidence="10">
    <location>
        <begin position="764"/>
        <end position="777"/>
    </location>
</feature>
<dbReference type="Proteomes" id="UP000807716">
    <property type="component" value="Unassembled WGS sequence"/>
</dbReference>
<dbReference type="InterPro" id="IPR001245">
    <property type="entry name" value="Ser-Thr/Tyr_kinase_cat_dom"/>
</dbReference>
<protein>
    <recommendedName>
        <fullName evidence="1">non-specific serine/threonine protein kinase</fullName>
        <ecNumber evidence="1">2.7.11.1</ecNumber>
    </recommendedName>
</protein>
<dbReference type="GO" id="GO:0004674">
    <property type="term" value="F:protein serine/threonine kinase activity"/>
    <property type="evidence" value="ECO:0007669"/>
    <property type="project" value="UniProtKB-KW"/>
</dbReference>
<dbReference type="Gene3D" id="1.25.40.10">
    <property type="entry name" value="Tetratricopeptide repeat domain"/>
    <property type="match status" value="1"/>
</dbReference>
<evidence type="ECO:0000256" key="2">
    <source>
        <dbReference type="ARBA" id="ARBA00022527"/>
    </source>
</evidence>
<dbReference type="AlphaFoldDB" id="A0A9P6Q3N4"/>
<evidence type="ECO:0000256" key="6">
    <source>
        <dbReference type="ARBA" id="ARBA00022840"/>
    </source>
</evidence>
<keyword evidence="6 9" id="KW-0067">ATP-binding</keyword>
<dbReference type="InterPro" id="IPR051681">
    <property type="entry name" value="Ser/Thr_Kinases-Pseudokinases"/>
</dbReference>
<dbReference type="InterPro" id="IPR011009">
    <property type="entry name" value="Kinase-like_dom_sf"/>
</dbReference>
<dbReference type="Pfam" id="PF07714">
    <property type="entry name" value="PK_Tyr_Ser-Thr"/>
    <property type="match status" value="2"/>
</dbReference>
<dbReference type="Pfam" id="PF08238">
    <property type="entry name" value="Sel1"/>
    <property type="match status" value="2"/>
</dbReference>
<evidence type="ECO:0000313" key="12">
    <source>
        <dbReference type="EMBL" id="KAG0257413.1"/>
    </source>
</evidence>
<dbReference type="CDD" id="cd13999">
    <property type="entry name" value="STKc_MAP3K-like"/>
    <property type="match status" value="1"/>
</dbReference>
<keyword evidence="5" id="KW-0418">Kinase</keyword>
<feature type="region of interest" description="Disordered" evidence="10">
    <location>
        <begin position="230"/>
        <end position="253"/>
    </location>
</feature>
<feature type="region of interest" description="Disordered" evidence="10">
    <location>
        <begin position="761"/>
        <end position="780"/>
    </location>
</feature>
<dbReference type="OrthoDB" id="4062651at2759"/>
<evidence type="ECO:0000256" key="1">
    <source>
        <dbReference type="ARBA" id="ARBA00012513"/>
    </source>
</evidence>
<dbReference type="SUPFAM" id="SSF56112">
    <property type="entry name" value="Protein kinase-like (PK-like)"/>
    <property type="match status" value="2"/>
</dbReference>
<organism evidence="12 13">
    <name type="scientific">Actinomortierella ambigua</name>
    <dbReference type="NCBI Taxonomy" id="1343610"/>
    <lineage>
        <taxon>Eukaryota</taxon>
        <taxon>Fungi</taxon>
        <taxon>Fungi incertae sedis</taxon>
        <taxon>Mucoromycota</taxon>
        <taxon>Mortierellomycotina</taxon>
        <taxon>Mortierellomycetes</taxon>
        <taxon>Mortierellales</taxon>
        <taxon>Mortierellaceae</taxon>
        <taxon>Actinomortierella</taxon>
    </lineage>
</organism>
<gene>
    <name evidence="12" type="ORF">DFQ27_005157</name>
</gene>
<comment type="catalytic activity">
    <reaction evidence="7">
        <text>L-threonyl-[protein] + ATP = O-phospho-L-threonyl-[protein] + ADP + H(+)</text>
        <dbReference type="Rhea" id="RHEA:46608"/>
        <dbReference type="Rhea" id="RHEA-COMP:11060"/>
        <dbReference type="Rhea" id="RHEA-COMP:11605"/>
        <dbReference type="ChEBI" id="CHEBI:15378"/>
        <dbReference type="ChEBI" id="CHEBI:30013"/>
        <dbReference type="ChEBI" id="CHEBI:30616"/>
        <dbReference type="ChEBI" id="CHEBI:61977"/>
        <dbReference type="ChEBI" id="CHEBI:456216"/>
        <dbReference type="EC" id="2.7.11.1"/>
    </reaction>
</comment>
<keyword evidence="2" id="KW-0723">Serine/threonine-protein kinase</keyword>
<evidence type="ECO:0000256" key="9">
    <source>
        <dbReference type="PROSITE-ProRule" id="PRU10141"/>
    </source>
</evidence>
<dbReference type="PROSITE" id="PS00108">
    <property type="entry name" value="PROTEIN_KINASE_ST"/>
    <property type="match status" value="2"/>
</dbReference>
<feature type="binding site" evidence="9">
    <location>
        <position position="447"/>
    </location>
    <ligand>
        <name>ATP</name>
        <dbReference type="ChEBI" id="CHEBI:30616"/>
    </ligand>
</feature>
<feature type="domain" description="Protein kinase" evidence="11">
    <location>
        <begin position="420"/>
        <end position="682"/>
    </location>
</feature>